<accession>M0AA92</accession>
<gene>
    <name evidence="1" type="ORF">C482_16733</name>
</gene>
<evidence type="ECO:0000313" key="1">
    <source>
        <dbReference type="EMBL" id="ELY95306.1"/>
    </source>
</evidence>
<keyword evidence="2" id="KW-1185">Reference proteome</keyword>
<reference evidence="1 2" key="1">
    <citation type="journal article" date="2014" name="PLoS Genet.">
        <title>Phylogenetically driven sequencing of extremely halophilic archaea reveals strategies for static and dynamic osmo-response.</title>
        <authorList>
            <person name="Becker E.A."/>
            <person name="Seitzer P.M."/>
            <person name="Tritt A."/>
            <person name="Larsen D."/>
            <person name="Krusor M."/>
            <person name="Yao A.I."/>
            <person name="Wu D."/>
            <person name="Madern D."/>
            <person name="Eisen J.A."/>
            <person name="Darling A.E."/>
            <person name="Facciotti M.T."/>
        </authorList>
    </citation>
    <scope>NUCLEOTIDE SEQUENCE [LARGE SCALE GENOMIC DNA]</scope>
    <source>
        <strain evidence="1 2">JCM 10990</strain>
    </source>
</reference>
<protein>
    <submittedName>
        <fullName evidence="1">Transposase (ISH6)</fullName>
    </submittedName>
</protein>
<name>M0AA92_9EURY</name>
<proteinExistence type="predicted"/>
<dbReference type="Proteomes" id="UP000011693">
    <property type="component" value="Unassembled WGS sequence"/>
</dbReference>
<dbReference type="EMBL" id="AOIN01000091">
    <property type="protein sequence ID" value="ELY95306.1"/>
    <property type="molecule type" value="Genomic_DNA"/>
</dbReference>
<evidence type="ECO:0000313" key="2">
    <source>
        <dbReference type="Proteomes" id="UP000011693"/>
    </source>
</evidence>
<dbReference type="AlphaFoldDB" id="M0AA92"/>
<comment type="caution">
    <text evidence="1">The sequence shown here is derived from an EMBL/GenBank/DDBJ whole genome shotgun (WGS) entry which is preliminary data.</text>
</comment>
<sequence length="125" mass="13906">MHAEINVRFAVSIAQDKTLPLATLAESLTEMQLEATILEETVRSLDERLVEAYCGEKHARGNGDRRFQRAGTSTRTAVTTAGEHEFTLHHVKDTAASGDGPTYFRPLEDLIGFDGQRIYQEDISL</sequence>
<organism evidence="1 2">
    <name type="scientific">Natrialba chahannaoensis JCM 10990</name>
    <dbReference type="NCBI Taxonomy" id="1227492"/>
    <lineage>
        <taxon>Archaea</taxon>
        <taxon>Methanobacteriati</taxon>
        <taxon>Methanobacteriota</taxon>
        <taxon>Stenosarchaea group</taxon>
        <taxon>Halobacteria</taxon>
        <taxon>Halobacteriales</taxon>
        <taxon>Natrialbaceae</taxon>
        <taxon>Natrialba</taxon>
    </lineage>
</organism>
<dbReference type="PATRIC" id="fig|1227492.4.peg.3334"/>